<dbReference type="InterPro" id="IPR044174">
    <property type="entry name" value="BC10-like"/>
</dbReference>
<dbReference type="EMBL" id="FNXT01000059">
    <property type="protein sequence ID" value="SZX60335.1"/>
    <property type="molecule type" value="Genomic_DNA"/>
</dbReference>
<feature type="compositionally biased region" description="Low complexity" evidence="6">
    <location>
        <begin position="764"/>
        <end position="784"/>
    </location>
</feature>
<keyword evidence="5" id="KW-0325">Glycoprotein</keyword>
<evidence type="ECO:0000256" key="4">
    <source>
        <dbReference type="ARBA" id="ARBA00023136"/>
    </source>
</evidence>
<evidence type="ECO:0000313" key="7">
    <source>
        <dbReference type="EMBL" id="SZX60335.1"/>
    </source>
</evidence>
<feature type="compositionally biased region" description="Low complexity" evidence="6">
    <location>
        <begin position="360"/>
        <end position="404"/>
    </location>
</feature>
<accession>A0A383V407</accession>
<feature type="region of interest" description="Disordered" evidence="6">
    <location>
        <begin position="359"/>
        <end position="404"/>
    </location>
</feature>
<organism evidence="7 8">
    <name type="scientific">Tetradesmus obliquus</name>
    <name type="common">Green alga</name>
    <name type="synonym">Acutodesmus obliquus</name>
    <dbReference type="NCBI Taxonomy" id="3088"/>
    <lineage>
        <taxon>Eukaryota</taxon>
        <taxon>Viridiplantae</taxon>
        <taxon>Chlorophyta</taxon>
        <taxon>core chlorophytes</taxon>
        <taxon>Chlorophyceae</taxon>
        <taxon>CS clade</taxon>
        <taxon>Sphaeropleales</taxon>
        <taxon>Scenedesmaceae</taxon>
        <taxon>Tetradesmus</taxon>
    </lineage>
</organism>
<feature type="compositionally biased region" description="Low complexity" evidence="6">
    <location>
        <begin position="148"/>
        <end position="158"/>
    </location>
</feature>
<gene>
    <name evidence="7" type="ORF">BQ4739_LOCUS889</name>
</gene>
<evidence type="ECO:0000256" key="5">
    <source>
        <dbReference type="ARBA" id="ARBA00023180"/>
    </source>
</evidence>
<evidence type="ECO:0000256" key="2">
    <source>
        <dbReference type="ARBA" id="ARBA00022676"/>
    </source>
</evidence>
<dbReference type="GO" id="GO:0016020">
    <property type="term" value="C:membrane"/>
    <property type="evidence" value="ECO:0007669"/>
    <property type="project" value="UniProtKB-SubCell"/>
</dbReference>
<feature type="region of interest" description="Disordered" evidence="6">
    <location>
        <begin position="78"/>
        <end position="125"/>
    </location>
</feature>
<feature type="region of interest" description="Disordered" evidence="6">
    <location>
        <begin position="469"/>
        <end position="493"/>
    </location>
</feature>
<reference evidence="7 8" key="1">
    <citation type="submission" date="2016-10" db="EMBL/GenBank/DDBJ databases">
        <authorList>
            <person name="Cai Z."/>
        </authorList>
    </citation>
    <scope>NUCLEOTIDE SEQUENCE [LARGE SCALE GENOMIC DNA]</scope>
</reference>
<dbReference type="Pfam" id="PF02485">
    <property type="entry name" value="Branch"/>
    <property type="match status" value="1"/>
</dbReference>
<protein>
    <submittedName>
        <fullName evidence="7">Uncharacterized protein</fullName>
    </submittedName>
</protein>
<keyword evidence="4" id="KW-0472">Membrane</keyword>
<dbReference type="PANTHER" id="PTHR31042">
    <property type="entry name" value="CORE-2/I-BRANCHING BETA-1,6-N-ACETYLGLUCOSAMINYLTRANSFERASE FAMILY PROTEIN-RELATED"/>
    <property type="match status" value="1"/>
</dbReference>
<feature type="compositionally biased region" description="Low complexity" evidence="6">
    <location>
        <begin position="477"/>
        <end position="486"/>
    </location>
</feature>
<evidence type="ECO:0000256" key="6">
    <source>
        <dbReference type="SAM" id="MobiDB-lite"/>
    </source>
</evidence>
<proteinExistence type="predicted"/>
<feature type="compositionally biased region" description="Polar residues" evidence="6">
    <location>
        <begin position="95"/>
        <end position="111"/>
    </location>
</feature>
<dbReference type="GO" id="GO:0016757">
    <property type="term" value="F:glycosyltransferase activity"/>
    <property type="evidence" value="ECO:0007669"/>
    <property type="project" value="UniProtKB-KW"/>
</dbReference>
<feature type="compositionally biased region" description="Low complexity" evidence="6">
    <location>
        <begin position="217"/>
        <end position="226"/>
    </location>
</feature>
<feature type="region of interest" description="Disordered" evidence="6">
    <location>
        <begin position="800"/>
        <end position="821"/>
    </location>
</feature>
<feature type="compositionally biased region" description="Gly residues" evidence="6">
    <location>
        <begin position="159"/>
        <end position="168"/>
    </location>
</feature>
<feature type="compositionally biased region" description="Low complexity" evidence="6">
    <location>
        <begin position="112"/>
        <end position="121"/>
    </location>
</feature>
<evidence type="ECO:0000256" key="1">
    <source>
        <dbReference type="ARBA" id="ARBA00004606"/>
    </source>
</evidence>
<keyword evidence="8" id="KW-1185">Reference proteome</keyword>
<feature type="region of interest" description="Disordered" evidence="6">
    <location>
        <begin position="753"/>
        <end position="786"/>
    </location>
</feature>
<dbReference type="PANTHER" id="PTHR31042:SF8">
    <property type="entry name" value="CORE-2_I-BRANCHING BETA-1,6-N-ACETYLGLUCOSAMINYLTRANSFERASE FAMILY PROTEIN"/>
    <property type="match status" value="1"/>
</dbReference>
<dbReference type="Proteomes" id="UP000256970">
    <property type="component" value="Unassembled WGS sequence"/>
</dbReference>
<dbReference type="AlphaFoldDB" id="A0A383V407"/>
<feature type="region of interest" description="Disordered" evidence="6">
    <location>
        <begin position="144"/>
        <end position="245"/>
    </location>
</feature>
<comment type="subcellular location">
    <subcellularLocation>
        <location evidence="1">Membrane</location>
        <topology evidence="1">Single-pass type II membrane protein</topology>
    </subcellularLocation>
</comment>
<evidence type="ECO:0000313" key="8">
    <source>
        <dbReference type="Proteomes" id="UP000256970"/>
    </source>
</evidence>
<keyword evidence="2" id="KW-0328">Glycosyltransferase</keyword>
<evidence type="ECO:0000256" key="3">
    <source>
        <dbReference type="ARBA" id="ARBA00022679"/>
    </source>
</evidence>
<name>A0A383V407_TETOB</name>
<feature type="compositionally biased region" description="Low complexity" evidence="6">
    <location>
        <begin position="801"/>
        <end position="816"/>
    </location>
</feature>
<sequence length="882" mass="93546">MRSSSSSSSSSSKRADAAAAASISSTRQRVQASLLSPKAVLACCSAAVGLLLGAWAVLSVQYMHTQVWHIHRGHVEPLLPGSSSSTHNPVKRRASSTVENLQQRNAASNREQQQQQQQQQQRPAVNSLQLTVIQVADGSWRLQETAEGGSSSSSSGSSGSSGGGGGGSSSREDGRRHQQAPNEQKQEQGQLAGQQTSAHAGAAAGNSVSGHPRDVRGSFSNSSSNKGSRKKQPNTARKPAQPTHTAARVPKVALLFLVKDSIPNEPIWRAFFEAAAALQLQPHVAAAAAAAAQQTAAASVSDLLGNKPLHPKLEVYEPWIYPGFRIQHGLSPGAEPPPAKPQWSYSSWAQLQAALNATKGLHNSSSSSSSVQLQQQQLGRRGAAAGGANSLQPPAAAAAGSPWEQAALQQEMQRLLQLSQHQHDPQAASPDNQVTLKQQQQQQQQQGEASWDVKTQLATMHEALAYKAQLAQKPQPSSSSSSSSSSDSRRGPLHPLLSQQQLFSVYVHTPAGVLLPRCSIFSGAELAVRLNTTRGYAQHVLAEAEVLLLHAALGDAANTQFVLVSDSSMPLYPPDVIWAQLVSEPLSRLDACVDLRKDRQFYRWRPYMASAHFGPQHWRKSSQWFALSRPAAMLAVADTHVRELFHSFCYTNLTAGSPMCVSDEHYIASLMASYGLDSATDCQGLSHYADWSAGGWHPKGFKAAEITPALLHSMRAGRQPAGTSLGQAAACDAAAAARSAAVAIFQPPNGSLQPVMADGGTDEGGSSSSATAGAAAAAGKRSAGSGWGRHEQLLAIDRRQSSLQDTQQQKQQQQRQQDMEGDSSWLVAAGYAPLSWHCPLFGRKFAAAVVNQTLALALSCNGVGLGGWCRGSDVDVKEHSTA</sequence>
<feature type="region of interest" description="Disordered" evidence="6">
    <location>
        <begin position="417"/>
        <end position="452"/>
    </location>
</feature>
<dbReference type="InterPro" id="IPR003406">
    <property type="entry name" value="Glyco_trans_14"/>
</dbReference>
<keyword evidence="3" id="KW-0808">Transferase</keyword>